<dbReference type="GO" id="GO:0005737">
    <property type="term" value="C:cytoplasm"/>
    <property type="evidence" value="ECO:0007669"/>
    <property type="project" value="UniProtKB-SubCell"/>
</dbReference>
<dbReference type="InterPro" id="IPR016024">
    <property type="entry name" value="ARM-type_fold"/>
</dbReference>
<evidence type="ECO:0000313" key="6">
    <source>
        <dbReference type="EMBL" id="KFG33249.1"/>
    </source>
</evidence>
<dbReference type="AlphaFoldDB" id="A0A086JM81"/>
<dbReference type="OrthoDB" id="543373at2759"/>
<name>A0A086JM81_TOXGO</name>
<keyword evidence="2" id="KW-0813">Transport</keyword>
<dbReference type="SMR" id="A0A086JM81"/>
<evidence type="ECO:0000256" key="4">
    <source>
        <dbReference type="ARBA" id="ARBA00022737"/>
    </source>
</evidence>
<keyword evidence="3" id="KW-0963">Cytoplasm</keyword>
<dbReference type="SUPFAM" id="SSF48371">
    <property type="entry name" value="ARM repeat"/>
    <property type="match status" value="2"/>
</dbReference>
<evidence type="ECO:0000256" key="1">
    <source>
        <dbReference type="ARBA" id="ARBA00004496"/>
    </source>
</evidence>
<sequence length="1173" mass="125916">MPPMPSPATLNPMGHPTATVQEALKALQSPDNAVRSASEAALGGFPLAQLLPALAQSVREDGVPSSEQHLAAILLRRCLQSRWSEVENSNPADTDALLQQTLECLLQAVLESSEGMVKKSAADAAAEVWRRKQTRSLEDAPVAIVARWLAEPELGQLETATALFRLFDRLCEDEEIAPRLTQTHGASLARKVALALQQGRGGGKESEACMTAALEALVTCVSSLPSSSTIRASLCDLAPLLLSVLFVSPSPALFVSSQQLAETFPQFFAGHHAALLELVVRVVGSHGADAGADDDVKAVALNVAVSAVTSAPKWARKNLNIVKPLLEVLADCCGRVTSDEETWSSKDREEDDDEEDRLAQEALALATRVAERLNNNAVLEMLLHICTSFLASDDWRRHLAALSLLAALLEEEHSSLSVIAHSDEVVAVCLLRLQSPHARLRWAALNCLCCLLQQEEREGSVTEREKNLLEKLLESLHNETNNRCRRKGLQAVAEFFSNFGADDDEGPAMDPEVYAQLSPYIEAALQNAVVPLCDSSDAQTQELALAVGSVLAQVSGQHFQRFFSFFMGAVRRLLSVDFPSFLKTHPHGCSLLETAVEFAGALATAVGMEVFAPDAPWLLERLVEIQNVCSEGTADASLQATAMEAVGIVAKVMGPAALPFLPAVSPIVLARVRQHVDCDFAEAIATGNEEAGASVSEEGRISKVNITDKSGRQTVISINTAAVEEKCAALRLLASLATSVGGQMPPDTAVEWAAAVTAESRGRFALIRKEALGALPAIVNCLSASDFGQFVRLSRESLALLVEAVKENSARHVSDFVLPAATQLLQNLSLEKERKEALKGLSALGERQDAGGEGATAAEAAFSLEERKAFLSQIFEAMGRFLIPILTEEFERLASKEGEDDEWENVDEDEEEATEVAAEAYDAVMQATGALFKLYGGECLASFDAHLKMPFGALLAHEQANPGGKVSALCIFADAITFGGAEAGKMYAEVILPAALLTVCPPSAALVEDDVYAVSAAAYGIGAVAMHSREAFLARREGAIEALTRALQSPVLQTDDCRSAADCAACALLKIALLYTREVGEQSATIFTELLKRWFPLKDDAQEIDASIDLLANMVAENHILLQAAAAKEECRRVLLALLAEKTKDAESSKDEDKKLVAMWKKARVQKALELIR</sequence>
<comment type="subcellular location">
    <subcellularLocation>
        <location evidence="1">Cytoplasm</location>
    </subcellularLocation>
</comment>
<dbReference type="EMBL" id="AHZU02001349">
    <property type="protein sequence ID" value="KFG33249.1"/>
    <property type="molecule type" value="Genomic_DNA"/>
</dbReference>
<dbReference type="Proteomes" id="UP000028837">
    <property type="component" value="Unassembled WGS sequence"/>
</dbReference>
<dbReference type="InterPro" id="IPR011989">
    <property type="entry name" value="ARM-like"/>
</dbReference>
<proteinExistence type="predicted"/>
<keyword evidence="4" id="KW-0677">Repeat</keyword>
<dbReference type="VEuPathDB" id="ToxoDB:TGDOM2_305040"/>
<evidence type="ECO:0000256" key="2">
    <source>
        <dbReference type="ARBA" id="ARBA00022448"/>
    </source>
</evidence>
<accession>A0A086JM81</accession>
<protein>
    <submittedName>
        <fullName evidence="6">HEAT repeat-containing protein</fullName>
    </submittedName>
</protein>
<reference evidence="6 7" key="1">
    <citation type="submission" date="2014-02" db="EMBL/GenBank/DDBJ databases">
        <authorList>
            <person name="Sibley D."/>
            <person name="Venepally P."/>
            <person name="Karamycheva S."/>
            <person name="Hadjithomas M."/>
            <person name="Khan A."/>
            <person name="Brunk B."/>
            <person name="Roos D."/>
            <person name="Caler E."/>
            <person name="Lorenzi H."/>
        </authorList>
    </citation>
    <scope>NUCLEOTIDE SEQUENCE [LARGE SCALE GENOMIC DNA]</scope>
    <source>
        <strain evidence="6 7">GAB2-2007-GAL-DOM2</strain>
    </source>
</reference>
<evidence type="ECO:0000313" key="7">
    <source>
        <dbReference type="Proteomes" id="UP000028837"/>
    </source>
</evidence>
<dbReference type="GO" id="GO:0006606">
    <property type="term" value="P:protein import into nucleus"/>
    <property type="evidence" value="ECO:0007669"/>
    <property type="project" value="InterPro"/>
</dbReference>
<keyword evidence="5" id="KW-0653">Protein transport</keyword>
<comment type="caution">
    <text evidence="6">The sequence shown here is derived from an EMBL/GenBank/DDBJ whole genome shotgun (WGS) entry which is preliminary data.</text>
</comment>
<gene>
    <name evidence="6" type="ORF">TGDOM2_305040</name>
</gene>
<evidence type="ECO:0000256" key="3">
    <source>
        <dbReference type="ARBA" id="ARBA00022490"/>
    </source>
</evidence>
<dbReference type="InterPro" id="IPR040122">
    <property type="entry name" value="Importin_beta"/>
</dbReference>
<organism evidence="6 7">
    <name type="scientific">Toxoplasma gondii GAB2-2007-GAL-DOM2</name>
    <dbReference type="NCBI Taxonomy" id="1130820"/>
    <lineage>
        <taxon>Eukaryota</taxon>
        <taxon>Sar</taxon>
        <taxon>Alveolata</taxon>
        <taxon>Apicomplexa</taxon>
        <taxon>Conoidasida</taxon>
        <taxon>Coccidia</taxon>
        <taxon>Eucoccidiorida</taxon>
        <taxon>Eimeriorina</taxon>
        <taxon>Sarcocystidae</taxon>
        <taxon>Toxoplasma</taxon>
    </lineage>
</organism>
<dbReference type="PANTHER" id="PTHR10527">
    <property type="entry name" value="IMPORTIN BETA"/>
    <property type="match status" value="1"/>
</dbReference>
<evidence type="ECO:0000256" key="5">
    <source>
        <dbReference type="ARBA" id="ARBA00022927"/>
    </source>
</evidence>
<dbReference type="Gene3D" id="1.25.10.10">
    <property type="entry name" value="Leucine-rich Repeat Variant"/>
    <property type="match status" value="1"/>
</dbReference>